<evidence type="ECO:0000313" key="2">
    <source>
        <dbReference type="EMBL" id="GAD60584.1"/>
    </source>
</evidence>
<name>A0A8E0NDW4_9CAUL</name>
<dbReference type="AntiFam" id="ANF00201">
    <property type="entry name" value="Shadow ORF (opposite gacS)"/>
</dbReference>
<reference evidence="3" key="1">
    <citation type="journal article" date="2013" name="Genome Announc.">
        <title>Draft Genome Sequence of the Dimorphic Prosthecate Bacterium Brevundimonas abyssalis TAR-001T.</title>
        <authorList>
            <person name="Tsubouchi T."/>
            <person name="Nishi S."/>
            <person name="Usui K."/>
            <person name="Shimane Y."/>
            <person name="Takaki Y."/>
            <person name="Maruyama T."/>
            <person name="Hatada Y."/>
        </authorList>
    </citation>
    <scope>NUCLEOTIDE SEQUENCE [LARGE SCALE GENOMIC DNA]</scope>
    <source>
        <strain evidence="3">TAR-001</strain>
    </source>
</reference>
<feature type="region of interest" description="Disordered" evidence="1">
    <location>
        <begin position="415"/>
        <end position="471"/>
    </location>
</feature>
<dbReference type="AlphaFoldDB" id="A0A8E0NDW4"/>
<gene>
    <name evidence="2" type="ORF">MBEBAB_2834</name>
</gene>
<evidence type="ECO:0000313" key="3">
    <source>
        <dbReference type="Proteomes" id="UP000016569"/>
    </source>
</evidence>
<feature type="compositionally biased region" description="Gly residues" evidence="1">
    <location>
        <begin position="415"/>
        <end position="432"/>
    </location>
</feature>
<comment type="caution">
    <text evidence="2">The sequence shown here is derived from an EMBL/GenBank/DDBJ whole genome shotgun (WGS) entry which is preliminary data.</text>
</comment>
<accession>A0A8E0NDW4</accession>
<keyword evidence="3" id="KW-1185">Reference proteome</keyword>
<feature type="region of interest" description="Disordered" evidence="1">
    <location>
        <begin position="533"/>
        <end position="617"/>
    </location>
</feature>
<dbReference type="Proteomes" id="UP000016569">
    <property type="component" value="Unassembled WGS sequence"/>
</dbReference>
<sequence length="617" mass="62050">MLARVQDVDGVALVAFVAEGAEHLAGHDLGEAVDGVQRGAQFVAHIGQELALGLIGRLGAHHGLLVLPRQLGQFLLALLQLAHGQLQSVGGLFALHLLTLDDGDVGGRDHGPAVAREALGHLQPAAVGQLDLAHAGAAGGRGLVLADGQGGDAVQLFLLGAPLEVAGLESEGVLESLVPQDQPAVAVEQDEGVRHAFDGVAQAVLGGLGLGLGASGLGDVQGHAHEMVIAVRAALARGLAAQLHPQGRLVRGVHAEGDLHLAVGLGLAQGVLHRLTVPGIYALDDLIGGDDAAPAEAEHARHDVGHHHLVPVQVPFPDAAARGLDGGVEASFGVGPDAGGAARPAFLEQHKGAQPQTQTQRADQDPGVAEQGHQAPACRRGGGDDGGRGGLRVHGGQAQLAPGVDAAALRVLGQGFGGQPQGRGGLVAQGGRGRSDDEAVGVDDADGQTLPGQGGGGREIRRGEASDHGAAAGCLKPQQQGLAVPGSGQGVAFRGLRRPEGAGFGAGRREDVAPLGDDGVGWTRRVGAGLLHGVKRARRRGDQGADRSGQADHGAGGVGVQARGGQFRTGLERLGHGGGLLPRAVSGLTGIEQGVDRQAERSDKHSDAHPDGHAQTG</sequence>
<feature type="compositionally biased region" description="Basic and acidic residues" evidence="1">
    <location>
        <begin position="594"/>
        <end position="617"/>
    </location>
</feature>
<dbReference type="EMBL" id="BATC01000090">
    <property type="protein sequence ID" value="GAD60584.1"/>
    <property type="molecule type" value="Genomic_DNA"/>
</dbReference>
<evidence type="ECO:0000256" key="1">
    <source>
        <dbReference type="SAM" id="MobiDB-lite"/>
    </source>
</evidence>
<protein>
    <submittedName>
        <fullName evidence="2">Uncharacterized protein</fullName>
    </submittedName>
</protein>
<organism evidence="2 3">
    <name type="scientific">Brevundimonas abyssalis TAR-001</name>
    <dbReference type="NCBI Taxonomy" id="1391729"/>
    <lineage>
        <taxon>Bacteria</taxon>
        <taxon>Pseudomonadati</taxon>
        <taxon>Pseudomonadota</taxon>
        <taxon>Alphaproteobacteria</taxon>
        <taxon>Caulobacterales</taxon>
        <taxon>Caulobacteraceae</taxon>
        <taxon>Brevundimonas</taxon>
    </lineage>
</organism>
<feature type="region of interest" description="Disordered" evidence="1">
    <location>
        <begin position="350"/>
        <end position="395"/>
    </location>
</feature>
<proteinExistence type="predicted"/>
<feature type="compositionally biased region" description="Basic and acidic residues" evidence="1">
    <location>
        <begin position="458"/>
        <end position="467"/>
    </location>
</feature>